<dbReference type="EMBL" id="JZEY01000054">
    <property type="protein sequence ID" value="KKB10082.1"/>
    <property type="molecule type" value="Genomic_DNA"/>
</dbReference>
<keyword evidence="2" id="KW-1185">Reference proteome</keyword>
<evidence type="ECO:0000313" key="2">
    <source>
        <dbReference type="Proteomes" id="UP000033649"/>
    </source>
</evidence>
<gene>
    <name evidence="1" type="ORF">VE26_09900</name>
</gene>
<dbReference type="AlphaFoldDB" id="A0A0F5FPJ1"/>
<dbReference type="InterPro" id="IPR021352">
    <property type="entry name" value="DUF2971"/>
</dbReference>
<sequence>MSENPPAVLYKYLVADRVSDVLDAGMVRFTHLLDTNDSFEVRKTFRRFAGPKLNELIMRAASEALTPEYVDQQIQENLAKAGVKLPTALVRQVLEQRFGMSVKELMKSHLGMLVGSFSGGLDAVKSPEEFLMEIGSILLCFSLSERWDIATMWAHYAGNHTGLVIAFDTNHPWFKSDSDPSKSKLQKIKYLDEQNNELFDDLQAALSSKATDWSYEREWRINCSMKQIEKSIDVGVDKIHLRSFPAESVSSVILGAKASSDTFDLVRDVLKQRYPDARLQRANPQRMAGTFVLDDA</sequence>
<dbReference type="Pfam" id="PF11185">
    <property type="entry name" value="DUF2971"/>
    <property type="match status" value="1"/>
</dbReference>
<evidence type="ECO:0008006" key="3">
    <source>
        <dbReference type="Google" id="ProtNLM"/>
    </source>
</evidence>
<dbReference type="PATRIC" id="fig|429727.3.peg.2037"/>
<name>A0A0F5FPJ1_9HYPH</name>
<dbReference type="Proteomes" id="UP000033649">
    <property type="component" value="Unassembled WGS sequence"/>
</dbReference>
<proteinExistence type="predicted"/>
<protein>
    <recommendedName>
        <fullName evidence="3">DUF2971 domain-containing protein</fullName>
    </recommendedName>
</protein>
<evidence type="ECO:0000313" key="1">
    <source>
        <dbReference type="EMBL" id="KKB10082.1"/>
    </source>
</evidence>
<reference evidence="1 2" key="1">
    <citation type="submission" date="2015-03" db="EMBL/GenBank/DDBJ databases">
        <authorList>
            <person name="Hassan Y."/>
            <person name="Lepp D."/>
            <person name="Li X.-Z."/>
            <person name="Zhou T."/>
        </authorList>
    </citation>
    <scope>NUCLEOTIDE SEQUENCE [LARGE SCALE GENOMIC DNA]</scope>
    <source>
        <strain evidence="1 2">IPL18</strain>
    </source>
</reference>
<organism evidence="1 2">
    <name type="scientific">Devosia chinhatensis</name>
    <dbReference type="NCBI Taxonomy" id="429727"/>
    <lineage>
        <taxon>Bacteria</taxon>
        <taxon>Pseudomonadati</taxon>
        <taxon>Pseudomonadota</taxon>
        <taxon>Alphaproteobacteria</taxon>
        <taxon>Hyphomicrobiales</taxon>
        <taxon>Devosiaceae</taxon>
        <taxon>Devosia</taxon>
    </lineage>
</organism>
<comment type="caution">
    <text evidence="1">The sequence shown here is derived from an EMBL/GenBank/DDBJ whole genome shotgun (WGS) entry which is preliminary data.</text>
</comment>
<accession>A0A0F5FPJ1</accession>